<accession>A0ABU5Y5K7</accession>
<organism evidence="3 4">
    <name type="scientific">Capnocytophaga gingivalis</name>
    <dbReference type="NCBI Taxonomy" id="1017"/>
    <lineage>
        <taxon>Bacteria</taxon>
        <taxon>Pseudomonadati</taxon>
        <taxon>Bacteroidota</taxon>
        <taxon>Flavobacteriia</taxon>
        <taxon>Flavobacteriales</taxon>
        <taxon>Flavobacteriaceae</taxon>
        <taxon>Capnocytophaga</taxon>
    </lineage>
</organism>
<evidence type="ECO:0000256" key="1">
    <source>
        <dbReference type="ARBA" id="ARBA00022801"/>
    </source>
</evidence>
<evidence type="ECO:0000313" key="4">
    <source>
        <dbReference type="Proteomes" id="UP001324270"/>
    </source>
</evidence>
<keyword evidence="4" id="KW-1185">Reference proteome</keyword>
<protein>
    <recommendedName>
        <fullName evidence="2">Helicase ATP-binding domain-containing protein</fullName>
    </recommendedName>
</protein>
<gene>
    <name evidence="3" type="ORF">VJJ49_00480</name>
</gene>
<dbReference type="PANTHER" id="PTHR45766">
    <property type="entry name" value="DNA ANNEALING HELICASE AND ENDONUCLEASE ZRANB3 FAMILY MEMBER"/>
    <property type="match status" value="1"/>
</dbReference>
<dbReference type="Proteomes" id="UP001324270">
    <property type="component" value="Unassembled WGS sequence"/>
</dbReference>
<keyword evidence="1" id="KW-0378">Hydrolase</keyword>
<evidence type="ECO:0000313" key="3">
    <source>
        <dbReference type="EMBL" id="MEB3039171.1"/>
    </source>
</evidence>
<dbReference type="InterPro" id="IPR027417">
    <property type="entry name" value="P-loop_NTPase"/>
</dbReference>
<dbReference type="EMBL" id="JAYKBV010000001">
    <property type="protein sequence ID" value="MEB3039171.1"/>
    <property type="molecule type" value="Genomic_DNA"/>
</dbReference>
<dbReference type="SUPFAM" id="SSF52540">
    <property type="entry name" value="P-loop containing nucleoside triphosphate hydrolases"/>
    <property type="match status" value="2"/>
</dbReference>
<dbReference type="PANTHER" id="PTHR45766:SF6">
    <property type="entry name" value="SWI_SNF-RELATED MATRIX-ASSOCIATED ACTIN-DEPENDENT REGULATOR OF CHROMATIN SUBFAMILY A-LIKE PROTEIN 1"/>
    <property type="match status" value="1"/>
</dbReference>
<reference evidence="3 4" key="1">
    <citation type="submission" date="2023-12" db="EMBL/GenBank/DDBJ databases">
        <title>Genomic sequences of Capnocytophaga and Parvimonas strains.</title>
        <authorList>
            <person name="Watt R.M."/>
            <person name="Wang M."/>
            <person name="Yang T."/>
            <person name="Tong W.M."/>
        </authorList>
    </citation>
    <scope>NUCLEOTIDE SEQUENCE [LARGE SCALE GENOMIC DNA]</scope>
    <source>
        <strain evidence="3 4">CCUG 13156</strain>
    </source>
</reference>
<name>A0ABU5Y5K7_9FLAO</name>
<dbReference type="SMART" id="SM00487">
    <property type="entry name" value="DEXDc"/>
    <property type="match status" value="1"/>
</dbReference>
<dbReference type="InterPro" id="IPR014001">
    <property type="entry name" value="Helicase_ATP-bd"/>
</dbReference>
<feature type="domain" description="Helicase ATP-binding" evidence="2">
    <location>
        <begin position="25"/>
        <end position="188"/>
    </location>
</feature>
<dbReference type="RefSeq" id="WP_323978572.1">
    <property type="nucleotide sequence ID" value="NZ_JAYKBV010000001.1"/>
</dbReference>
<sequence>MNEYQEFLKSKQKSKEHKGFASLPMNDKLFPFQQFIVERNLSKGKHAVFADCGLGKTVMELETASQIVRHTNKPVLILAPLVVVAQTKREAEKFGFDLDKVTITNFENLHNINPHEYAGLIVDESSIMKNFEGQIKKQLFEYFHNTPYKFAFTATPSPNDPMELANHSEFLGYQSRLGMLATYFINDQDHTSKWRLKGHAIEKFYQFVSSWAIMLTNPADIGYPMQGYDLSEVIYKEHQLITENDFSNGMLFPSLAVSATDFNKELRRTKEQRIAKAIEIANANEEPHIVWVKHNDEGKEVTAGIHGAVEVSGSDKPEEKAQKLLDFVDGKFRVLVTKPKIAQYGLNFQHCLNQTFMSPDFSFEGFYQAVRRSHRFGKKGDVTVNIVTTDTMQNVISIIKEKEKQFKQMQQLMINNQTLWNNQNTEPYTAIA</sequence>
<proteinExistence type="predicted"/>
<comment type="caution">
    <text evidence="3">The sequence shown here is derived from an EMBL/GenBank/DDBJ whole genome shotgun (WGS) entry which is preliminary data.</text>
</comment>
<evidence type="ECO:0000259" key="2">
    <source>
        <dbReference type="SMART" id="SM00487"/>
    </source>
</evidence>
<dbReference type="Gene3D" id="3.40.50.300">
    <property type="entry name" value="P-loop containing nucleotide triphosphate hydrolases"/>
    <property type="match status" value="2"/>
</dbReference>